<comment type="similarity">
    <text evidence="1">In the C-terminal section; belongs to the LAGLIDADG endonuclease family.</text>
</comment>
<sequence>MLIIPGFGIISTTISANSNKSVFGYLGMVYAMCSIGILGFVVWSHHMYTVGLDVDKLVFTEKILLYAGNSSINSPLIFIMLGIIYLFKRQSAGNFGFSTKATAVTKNTYTNYKNLPLISEHVPNHKSNLTDDEFGWFLAGLIEGDGWFGHKELHIIFAEEDISLAYLIKKRIGHGNIYKIKNKKAIRYICKNSTGLSIILSLINGKLLSNFKYDQLINHNYSEYFNLTLLPPLKRLSLDNYWLAGFTQADGCFHISIAKSKTHKTGFSVRLEYSLKQNDSLPLTLLYNELKLGNLSQYSTGIWCYKSTGFKTAFNLINYFDIYNLFAGKYKSYLKFRKVYIMITEGKHLEEKGIKKIISIATKGSSETSTQEI</sequence>
<keyword evidence="4" id="KW-0378">Hydrolase</keyword>
<feature type="transmembrane region" description="Helical" evidence="6">
    <location>
        <begin position="63"/>
        <end position="87"/>
    </location>
</feature>
<keyword evidence="6" id="KW-0812">Transmembrane</keyword>
<keyword evidence="5" id="KW-0404">Intron homing</keyword>
<keyword evidence="3 8" id="KW-0255">Endonuclease</keyword>
<dbReference type="Pfam" id="PF00115">
    <property type="entry name" value="COX1"/>
    <property type="match status" value="1"/>
</dbReference>
<feature type="transmembrane region" description="Helical" evidence="6">
    <location>
        <begin position="22"/>
        <end position="43"/>
    </location>
</feature>
<dbReference type="GO" id="GO:0005739">
    <property type="term" value="C:mitochondrion"/>
    <property type="evidence" value="ECO:0007669"/>
    <property type="project" value="UniProtKB-ARBA"/>
</dbReference>
<dbReference type="GO" id="GO:0016020">
    <property type="term" value="C:membrane"/>
    <property type="evidence" value="ECO:0007669"/>
    <property type="project" value="InterPro"/>
</dbReference>
<keyword evidence="6" id="KW-0472">Membrane</keyword>
<dbReference type="Pfam" id="PF00961">
    <property type="entry name" value="LAGLIDADG_1"/>
    <property type="match status" value="1"/>
</dbReference>
<dbReference type="Gene3D" id="3.10.28.10">
    <property type="entry name" value="Homing endonucleases"/>
    <property type="match status" value="2"/>
</dbReference>
<evidence type="ECO:0000313" key="8">
    <source>
        <dbReference type="EMBL" id="ATV95694.1"/>
    </source>
</evidence>
<dbReference type="GO" id="GO:0006314">
    <property type="term" value="P:intron homing"/>
    <property type="evidence" value="ECO:0007669"/>
    <property type="project" value="UniProtKB-KW"/>
</dbReference>
<dbReference type="EMBL" id="MF784482">
    <property type="protein sequence ID" value="ATV95694.1"/>
    <property type="molecule type" value="Genomic_DNA"/>
</dbReference>
<evidence type="ECO:0000256" key="3">
    <source>
        <dbReference type="ARBA" id="ARBA00022759"/>
    </source>
</evidence>
<evidence type="ECO:0000256" key="4">
    <source>
        <dbReference type="ARBA" id="ARBA00022801"/>
    </source>
</evidence>
<proteinExistence type="inferred from homology"/>
<dbReference type="InterPro" id="IPR027434">
    <property type="entry name" value="Homing_endonucl"/>
</dbReference>
<dbReference type="GO" id="GO:0004519">
    <property type="term" value="F:endonuclease activity"/>
    <property type="evidence" value="ECO:0007669"/>
    <property type="project" value="UniProtKB-KW"/>
</dbReference>
<dbReference type="GO" id="GO:0020037">
    <property type="term" value="F:heme binding"/>
    <property type="evidence" value="ECO:0007669"/>
    <property type="project" value="InterPro"/>
</dbReference>
<dbReference type="GO" id="GO:0004129">
    <property type="term" value="F:cytochrome-c oxidase activity"/>
    <property type="evidence" value="ECO:0007669"/>
    <property type="project" value="InterPro"/>
</dbReference>
<dbReference type="GO" id="GO:0016787">
    <property type="term" value="F:hydrolase activity"/>
    <property type="evidence" value="ECO:0007669"/>
    <property type="project" value="UniProtKB-KW"/>
</dbReference>
<reference evidence="8" key="1">
    <citation type="submission" date="2017-08" db="EMBL/GenBank/DDBJ databases">
        <title>The genome sequence of Bipolaris cookei reveals mechanisms of pathogenesis underlying target leaf spot of sorghum.</title>
        <authorList>
            <person name="Zaccaron A.Z."/>
            <person name="Bluhm B.H."/>
        </authorList>
    </citation>
    <scope>NUCLEOTIDE SEQUENCE</scope>
    <source>
        <strain evidence="8">LSLP18</strain>
    </source>
</reference>
<keyword evidence="6" id="KW-1133">Transmembrane helix</keyword>
<evidence type="ECO:0000256" key="6">
    <source>
        <dbReference type="SAM" id="Phobius"/>
    </source>
</evidence>
<dbReference type="PANTHER" id="PTHR36181">
    <property type="entry name" value="INTRON-ENCODED ENDONUCLEASE AI3-RELATED"/>
    <property type="match status" value="1"/>
</dbReference>
<evidence type="ECO:0000259" key="7">
    <source>
        <dbReference type="PROSITE" id="PS50855"/>
    </source>
</evidence>
<evidence type="ECO:0000256" key="1">
    <source>
        <dbReference type="ARBA" id="ARBA00009332"/>
    </source>
</evidence>
<dbReference type="InterPro" id="IPR000883">
    <property type="entry name" value="Cyt_C_Oxase_1"/>
</dbReference>
<protein>
    <submittedName>
        <fullName evidence="8">LAGLIDADG endonuclease</fullName>
    </submittedName>
</protein>
<keyword evidence="8" id="KW-0496">Mitochondrion</keyword>
<name>A0A2H4NRQ8_9PLEO</name>
<organism evidence="8">
    <name type="scientific">Bipolaris cookei</name>
    <dbReference type="NCBI Taxonomy" id="74410"/>
    <lineage>
        <taxon>Eukaryota</taxon>
        <taxon>Fungi</taxon>
        <taxon>Dikarya</taxon>
        <taxon>Ascomycota</taxon>
        <taxon>Pezizomycotina</taxon>
        <taxon>Dothideomycetes</taxon>
        <taxon>Pleosporomycetidae</taxon>
        <taxon>Pleosporales</taxon>
        <taxon>Pleosporineae</taxon>
        <taxon>Pleosporaceae</taxon>
        <taxon>Bipolaris</taxon>
    </lineage>
</organism>
<dbReference type="PANTHER" id="PTHR36181:SF3">
    <property type="entry name" value="INTRON-ENCODED DNA ENDONUCLEASE AI5 BETA"/>
    <property type="match status" value="1"/>
</dbReference>
<dbReference type="InterPro" id="IPR004860">
    <property type="entry name" value="LAGLIDADG_dom"/>
</dbReference>
<gene>
    <name evidence="8" type="primary">orf318</name>
</gene>
<feature type="domain" description="Cytochrome oxidase subunit I profile" evidence="7">
    <location>
        <begin position="1"/>
        <end position="67"/>
    </location>
</feature>
<evidence type="ECO:0000256" key="5">
    <source>
        <dbReference type="ARBA" id="ARBA00022886"/>
    </source>
</evidence>
<accession>A0A2H4NRQ8</accession>
<dbReference type="SUPFAM" id="SSF81442">
    <property type="entry name" value="Cytochrome c oxidase subunit I-like"/>
    <property type="match status" value="1"/>
</dbReference>
<dbReference type="AlphaFoldDB" id="A0A2H4NRQ8"/>
<dbReference type="InterPro" id="IPR036927">
    <property type="entry name" value="Cyt_c_oxase-like_su1_sf"/>
</dbReference>
<geneLocation type="mitochondrion" evidence="8"/>
<evidence type="ECO:0000256" key="2">
    <source>
        <dbReference type="ARBA" id="ARBA00022722"/>
    </source>
</evidence>
<dbReference type="Gene3D" id="1.20.210.10">
    <property type="entry name" value="Cytochrome c oxidase-like, subunit I domain"/>
    <property type="match status" value="1"/>
</dbReference>
<dbReference type="InterPro" id="IPR051289">
    <property type="entry name" value="LAGLIDADG_Endonuclease"/>
</dbReference>
<dbReference type="SUPFAM" id="SSF55608">
    <property type="entry name" value="Homing endonucleases"/>
    <property type="match status" value="2"/>
</dbReference>
<dbReference type="RefSeq" id="YP_009445528.1">
    <property type="nucleotide sequence ID" value="NC_036417.1"/>
</dbReference>
<dbReference type="GeneID" id="35116780"/>
<dbReference type="GO" id="GO:0009060">
    <property type="term" value="P:aerobic respiration"/>
    <property type="evidence" value="ECO:0007669"/>
    <property type="project" value="InterPro"/>
</dbReference>
<keyword evidence="2" id="KW-0540">Nuclease</keyword>
<dbReference type="PROSITE" id="PS50855">
    <property type="entry name" value="COX1"/>
    <property type="match status" value="1"/>
</dbReference>
<dbReference type="InterPro" id="IPR023616">
    <property type="entry name" value="Cyt_c_oxase-like_su1_dom"/>
</dbReference>